<keyword evidence="5" id="KW-1134">Transmembrane beta strand</keyword>
<keyword evidence="4" id="KW-0813">Transport</keyword>
<keyword evidence="8" id="KW-0653">Protein transport</keyword>
<evidence type="ECO:0000256" key="1">
    <source>
        <dbReference type="ARBA" id="ARBA00004241"/>
    </source>
</evidence>
<dbReference type="SUPFAM" id="SSF101967">
    <property type="entry name" value="Adhesin YadA, collagen-binding domain"/>
    <property type="match status" value="1"/>
</dbReference>
<accession>A0A806JIT5</accession>
<dbReference type="Proteomes" id="UP000014672">
    <property type="component" value="Chromosome"/>
</dbReference>
<evidence type="ECO:0000256" key="2">
    <source>
        <dbReference type="ARBA" id="ARBA00004442"/>
    </source>
</evidence>
<feature type="domain" description="Trimeric autotransporter adhesin YadA-like stalk" evidence="13">
    <location>
        <begin position="36"/>
        <end position="74"/>
    </location>
</feature>
<dbReference type="GO" id="GO:0009986">
    <property type="term" value="C:cell surface"/>
    <property type="evidence" value="ECO:0007669"/>
    <property type="project" value="UniProtKB-SubCell"/>
</dbReference>
<keyword evidence="10" id="KW-0998">Cell outer membrane</keyword>
<comment type="subcellular location">
    <subcellularLocation>
        <location evidence="2">Cell outer membrane</location>
    </subcellularLocation>
    <subcellularLocation>
        <location evidence="1">Cell surface</location>
    </subcellularLocation>
</comment>
<dbReference type="Gene3D" id="3.30.1300.30">
    <property type="entry name" value="GSPII I/J protein-like"/>
    <property type="match status" value="1"/>
</dbReference>
<sequence length="154" mass="15990">MSGDLSDITSISNGDTKVSLGKDQKGNPVVNMNGARITNVGDGSAEGDIVNVRQLNKVVSSVNTGFNQLSRDIGRVDVNARAGIASAGAMANLPQISLPGKSAISVSNAQYRGQSAYAIGYSRISDNGKWLIRASVSSNTQRDTMIGGGVGFVW</sequence>
<dbReference type="Pfam" id="PF05662">
    <property type="entry name" value="YadA_stalk"/>
    <property type="match status" value="1"/>
</dbReference>
<dbReference type="GO" id="GO:0009279">
    <property type="term" value="C:cell outer membrane"/>
    <property type="evidence" value="ECO:0007669"/>
    <property type="project" value="UniProtKB-SubCell"/>
</dbReference>
<evidence type="ECO:0000313" key="14">
    <source>
        <dbReference type="EMBL" id="AGO17430.1"/>
    </source>
</evidence>
<evidence type="ECO:0000256" key="6">
    <source>
        <dbReference type="ARBA" id="ARBA00022692"/>
    </source>
</evidence>
<name>A0A806JIT5_GLAPU</name>
<dbReference type="Pfam" id="PF03895">
    <property type="entry name" value="YadA_anchor"/>
    <property type="match status" value="1"/>
</dbReference>
<dbReference type="SUPFAM" id="SSF54523">
    <property type="entry name" value="Pili subunits"/>
    <property type="match status" value="1"/>
</dbReference>
<gene>
    <name evidence="14" type="ORF">K756_11725</name>
</gene>
<reference evidence="14 15" key="1">
    <citation type="journal article" date="2013" name="PLoS ONE">
        <title>Complete Genome Analysis of a Haemophilus parasuis Serovar 12 Strain from China.</title>
        <authorList>
            <person name="Li Y."/>
            <person name="Kwok A.H."/>
            <person name="Jiang J."/>
            <person name="Zou Y."/>
            <person name="Zheng F."/>
            <person name="Chen P."/>
            <person name="Hou C."/>
            <person name="Leung F.C."/>
            <person name="Jiang P."/>
        </authorList>
    </citation>
    <scope>NUCLEOTIDE SEQUENCE [LARGE SCALE GENOMIC DNA]</scope>
    <source>
        <strain evidence="14 15">ZJ0906</strain>
    </source>
</reference>
<evidence type="ECO:0000256" key="11">
    <source>
        <dbReference type="SAM" id="MobiDB-lite"/>
    </source>
</evidence>
<dbReference type="Gene3D" id="2.150.10.10">
    <property type="entry name" value="Serralysin-like metalloprotease, C-terminal"/>
    <property type="match status" value="1"/>
</dbReference>
<evidence type="ECO:0000259" key="13">
    <source>
        <dbReference type="Pfam" id="PF05662"/>
    </source>
</evidence>
<dbReference type="EMBL" id="CP005384">
    <property type="protein sequence ID" value="AGO17430.1"/>
    <property type="molecule type" value="Genomic_DNA"/>
</dbReference>
<evidence type="ECO:0000256" key="7">
    <source>
        <dbReference type="ARBA" id="ARBA00022729"/>
    </source>
</evidence>
<keyword evidence="7" id="KW-0732">Signal</keyword>
<evidence type="ECO:0000259" key="12">
    <source>
        <dbReference type="Pfam" id="PF03895"/>
    </source>
</evidence>
<evidence type="ECO:0000256" key="4">
    <source>
        <dbReference type="ARBA" id="ARBA00022448"/>
    </source>
</evidence>
<dbReference type="InterPro" id="IPR011049">
    <property type="entry name" value="Serralysin-like_metalloprot_C"/>
</dbReference>
<dbReference type="InterPro" id="IPR045584">
    <property type="entry name" value="Pilin-like"/>
</dbReference>
<evidence type="ECO:0000256" key="8">
    <source>
        <dbReference type="ARBA" id="ARBA00022927"/>
    </source>
</evidence>
<dbReference type="InterPro" id="IPR008635">
    <property type="entry name" value="Coiled_stalk_dom"/>
</dbReference>
<proteinExistence type="inferred from homology"/>
<keyword evidence="6" id="KW-0812">Transmembrane</keyword>
<dbReference type="InterPro" id="IPR005594">
    <property type="entry name" value="YadA_C"/>
</dbReference>
<evidence type="ECO:0000256" key="10">
    <source>
        <dbReference type="ARBA" id="ARBA00023237"/>
    </source>
</evidence>
<evidence type="ECO:0000256" key="3">
    <source>
        <dbReference type="ARBA" id="ARBA00005848"/>
    </source>
</evidence>
<organism evidence="14 15">
    <name type="scientific">Glaesserella parasuis ZJ0906</name>
    <dbReference type="NCBI Taxonomy" id="1322346"/>
    <lineage>
        <taxon>Bacteria</taxon>
        <taxon>Pseudomonadati</taxon>
        <taxon>Pseudomonadota</taxon>
        <taxon>Gammaproteobacteria</taxon>
        <taxon>Pasteurellales</taxon>
        <taxon>Pasteurellaceae</taxon>
        <taxon>Glaesserella</taxon>
    </lineage>
</organism>
<evidence type="ECO:0008006" key="16">
    <source>
        <dbReference type="Google" id="ProtNLM"/>
    </source>
</evidence>
<dbReference type="AlphaFoldDB" id="A0A806JIT5"/>
<comment type="similarity">
    <text evidence="3">Belongs to the autotransporter-2 (AT-2) (TC 1.B.40) family.</text>
</comment>
<evidence type="ECO:0000313" key="15">
    <source>
        <dbReference type="Proteomes" id="UP000014672"/>
    </source>
</evidence>
<protein>
    <recommendedName>
        <fullName evidence="16">Adhesin</fullName>
    </recommendedName>
</protein>
<feature type="domain" description="Trimeric autotransporter adhesin YadA-like C-terminal membrane anchor" evidence="12">
    <location>
        <begin position="94"/>
        <end position="154"/>
    </location>
</feature>
<feature type="region of interest" description="Disordered" evidence="11">
    <location>
        <begin position="1"/>
        <end position="31"/>
    </location>
</feature>
<evidence type="ECO:0000256" key="5">
    <source>
        <dbReference type="ARBA" id="ARBA00022452"/>
    </source>
</evidence>
<dbReference type="KEGG" id="hpaz:K756_11725"/>
<keyword evidence="9" id="KW-0472">Membrane</keyword>
<dbReference type="GO" id="GO:0015031">
    <property type="term" value="P:protein transport"/>
    <property type="evidence" value="ECO:0007669"/>
    <property type="project" value="UniProtKB-KW"/>
</dbReference>
<feature type="compositionally biased region" description="Polar residues" evidence="11">
    <location>
        <begin position="7"/>
        <end position="16"/>
    </location>
</feature>
<evidence type="ECO:0000256" key="9">
    <source>
        <dbReference type="ARBA" id="ARBA00023136"/>
    </source>
</evidence>